<evidence type="ECO:0000313" key="3">
    <source>
        <dbReference type="Proteomes" id="UP001229209"/>
    </source>
</evidence>
<dbReference type="Gene3D" id="1.20.1250.20">
    <property type="entry name" value="MFS general substrate transporter like domains"/>
    <property type="match status" value="1"/>
</dbReference>
<feature type="transmembrane region" description="Helical" evidence="1">
    <location>
        <begin position="53"/>
        <end position="71"/>
    </location>
</feature>
<accession>A0ABT9LY72</accession>
<keyword evidence="1" id="KW-0812">Transmembrane</keyword>
<dbReference type="SUPFAM" id="SSF103473">
    <property type="entry name" value="MFS general substrate transporter"/>
    <property type="match status" value="1"/>
</dbReference>
<dbReference type="InterPro" id="IPR036259">
    <property type="entry name" value="MFS_trans_sf"/>
</dbReference>
<feature type="transmembrane region" description="Helical" evidence="1">
    <location>
        <begin position="27"/>
        <end position="46"/>
    </location>
</feature>
<dbReference type="Proteomes" id="UP001229209">
    <property type="component" value="Unassembled WGS sequence"/>
</dbReference>
<sequence length="148" mass="15384">MNLVSPLGLVILSRISSKRIEVFGAPLLMIVRLSVMSNALGLLSMIQPDWNAVLLGVLLLLLYGVGASIFVPANLTAIMGSVGTELQGTIGAFQQMVQNMGIAIGTSIATTMIHAGMNNGVAGYVGYFGSCQGNYGNELSLALDFCGS</sequence>
<comment type="caution">
    <text evidence="2">The sequence shown here is derived from an EMBL/GenBank/DDBJ whole genome shotgun (WGS) entry which is preliminary data.</text>
</comment>
<keyword evidence="1" id="KW-0472">Membrane</keyword>
<reference evidence="2 3" key="1">
    <citation type="submission" date="2023-07" db="EMBL/GenBank/DDBJ databases">
        <title>Genomic Encyclopedia of Type Strains, Phase IV (KMG-IV): sequencing the most valuable type-strain genomes for metagenomic binning, comparative biology and taxonomic classification.</title>
        <authorList>
            <person name="Goeker M."/>
        </authorList>
    </citation>
    <scope>NUCLEOTIDE SEQUENCE [LARGE SCALE GENOMIC DNA]</scope>
    <source>
        <strain evidence="2 3">DSM 25924</strain>
    </source>
</reference>
<protein>
    <submittedName>
        <fullName evidence="2">MFS family permease</fullName>
    </submittedName>
</protein>
<keyword evidence="1" id="KW-1133">Transmembrane helix</keyword>
<evidence type="ECO:0000313" key="2">
    <source>
        <dbReference type="EMBL" id="MDP9729219.1"/>
    </source>
</evidence>
<name>A0ABT9LY72_9BACL</name>
<gene>
    <name evidence="2" type="ORF">J2S04_002189</name>
</gene>
<dbReference type="EMBL" id="JAURUO010000012">
    <property type="protein sequence ID" value="MDP9729219.1"/>
    <property type="molecule type" value="Genomic_DNA"/>
</dbReference>
<proteinExistence type="predicted"/>
<keyword evidence="3" id="KW-1185">Reference proteome</keyword>
<evidence type="ECO:0000256" key="1">
    <source>
        <dbReference type="SAM" id="Phobius"/>
    </source>
</evidence>
<organism evidence="2 3">
    <name type="scientific">Alicyclobacillus tolerans</name>
    <dbReference type="NCBI Taxonomy" id="90970"/>
    <lineage>
        <taxon>Bacteria</taxon>
        <taxon>Bacillati</taxon>
        <taxon>Bacillota</taxon>
        <taxon>Bacilli</taxon>
        <taxon>Bacillales</taxon>
        <taxon>Alicyclobacillaceae</taxon>
        <taxon>Alicyclobacillus</taxon>
    </lineage>
</organism>